<reference evidence="1" key="1">
    <citation type="submission" date="2014-11" db="EMBL/GenBank/DDBJ databases">
        <authorList>
            <person name="Amaro Gonzalez C."/>
        </authorList>
    </citation>
    <scope>NUCLEOTIDE SEQUENCE</scope>
</reference>
<dbReference type="AlphaFoldDB" id="A0A0E9XZU6"/>
<sequence>MKHSATGKHRAPPEFVIYFHLSLAGGKFRPAAVSMSV</sequence>
<proteinExistence type="predicted"/>
<organism evidence="1">
    <name type="scientific">Anguilla anguilla</name>
    <name type="common">European freshwater eel</name>
    <name type="synonym">Muraena anguilla</name>
    <dbReference type="NCBI Taxonomy" id="7936"/>
    <lineage>
        <taxon>Eukaryota</taxon>
        <taxon>Metazoa</taxon>
        <taxon>Chordata</taxon>
        <taxon>Craniata</taxon>
        <taxon>Vertebrata</taxon>
        <taxon>Euteleostomi</taxon>
        <taxon>Actinopterygii</taxon>
        <taxon>Neopterygii</taxon>
        <taxon>Teleostei</taxon>
        <taxon>Anguilliformes</taxon>
        <taxon>Anguillidae</taxon>
        <taxon>Anguilla</taxon>
    </lineage>
</organism>
<accession>A0A0E9XZU6</accession>
<dbReference type="EMBL" id="GBXM01000398">
    <property type="protein sequence ID" value="JAI08180.1"/>
    <property type="molecule type" value="Transcribed_RNA"/>
</dbReference>
<dbReference type="EMBL" id="GBXM01068398">
    <property type="protein sequence ID" value="JAH40179.1"/>
    <property type="molecule type" value="Transcribed_RNA"/>
</dbReference>
<reference evidence="1" key="2">
    <citation type="journal article" date="2015" name="Fish Shellfish Immunol.">
        <title>Early steps in the European eel (Anguilla anguilla)-Vibrio vulnificus interaction in the gills: Role of the RtxA13 toxin.</title>
        <authorList>
            <person name="Callol A."/>
            <person name="Pajuelo D."/>
            <person name="Ebbesson L."/>
            <person name="Teles M."/>
            <person name="MacKenzie S."/>
            <person name="Amaro C."/>
        </authorList>
    </citation>
    <scope>NUCLEOTIDE SEQUENCE</scope>
</reference>
<evidence type="ECO:0000313" key="1">
    <source>
        <dbReference type="EMBL" id="JAI08180.1"/>
    </source>
</evidence>
<name>A0A0E9XZU6_ANGAN</name>
<protein>
    <submittedName>
        <fullName evidence="1">Uncharacterized protein</fullName>
    </submittedName>
</protein>